<dbReference type="SUPFAM" id="SSF81301">
    <property type="entry name" value="Nucleotidyltransferase"/>
    <property type="match status" value="1"/>
</dbReference>
<dbReference type="EMBL" id="BAAAQM010000067">
    <property type="protein sequence ID" value="GAA2000161.1"/>
    <property type="molecule type" value="Genomic_DNA"/>
</dbReference>
<dbReference type="Gene3D" id="3.30.460.10">
    <property type="entry name" value="Beta Polymerase, domain 2"/>
    <property type="match status" value="1"/>
</dbReference>
<dbReference type="Proteomes" id="UP001499854">
    <property type="component" value="Unassembled WGS sequence"/>
</dbReference>
<name>A0ABN2T6K8_9ACTN</name>
<organism evidence="2 3">
    <name type="scientific">Catenulispora subtropica</name>
    <dbReference type="NCBI Taxonomy" id="450798"/>
    <lineage>
        <taxon>Bacteria</taxon>
        <taxon>Bacillati</taxon>
        <taxon>Actinomycetota</taxon>
        <taxon>Actinomycetes</taxon>
        <taxon>Catenulisporales</taxon>
        <taxon>Catenulisporaceae</taxon>
        <taxon>Catenulispora</taxon>
    </lineage>
</organism>
<dbReference type="CDD" id="cd05403">
    <property type="entry name" value="NT_KNTase_like"/>
    <property type="match status" value="1"/>
</dbReference>
<accession>A0ABN2T6K8</accession>
<gene>
    <name evidence="2" type="ORF">GCM10009838_77040</name>
</gene>
<evidence type="ECO:0000313" key="2">
    <source>
        <dbReference type="EMBL" id="GAA2000161.1"/>
    </source>
</evidence>
<reference evidence="2 3" key="1">
    <citation type="journal article" date="2019" name="Int. J. Syst. Evol. Microbiol.">
        <title>The Global Catalogue of Microorganisms (GCM) 10K type strain sequencing project: providing services to taxonomists for standard genome sequencing and annotation.</title>
        <authorList>
            <consortium name="The Broad Institute Genomics Platform"/>
            <consortium name="The Broad Institute Genome Sequencing Center for Infectious Disease"/>
            <person name="Wu L."/>
            <person name="Ma J."/>
        </authorList>
    </citation>
    <scope>NUCLEOTIDE SEQUENCE [LARGE SCALE GENOMIC DNA]</scope>
    <source>
        <strain evidence="2 3">JCM 16013</strain>
    </source>
</reference>
<dbReference type="InterPro" id="IPR043519">
    <property type="entry name" value="NT_sf"/>
</dbReference>
<evidence type="ECO:0000259" key="1">
    <source>
        <dbReference type="Pfam" id="PF01909"/>
    </source>
</evidence>
<dbReference type="Pfam" id="PF01909">
    <property type="entry name" value="NTP_transf_2"/>
    <property type="match status" value="1"/>
</dbReference>
<dbReference type="RefSeq" id="WP_344662148.1">
    <property type="nucleotide sequence ID" value="NZ_BAAAQM010000067.1"/>
</dbReference>
<proteinExistence type="predicted"/>
<feature type="domain" description="Polymerase nucleotidyl transferase" evidence="1">
    <location>
        <begin position="11"/>
        <end position="55"/>
    </location>
</feature>
<keyword evidence="3" id="KW-1185">Reference proteome</keyword>
<dbReference type="InterPro" id="IPR002934">
    <property type="entry name" value="Polymerase_NTP_transf_dom"/>
</dbReference>
<sequence length="265" mass="29122">MPDDAVDRFLDRVVEVLRSDHRVLGAWLTGSHARGTADRHSDIDLWLVVRPETRDEFVADWPRLSDEIAPSVLRQRVFGSTFLHITAQWRRWDVSIGVPDDVPSRSVSTLKPLLDRAGLNDRVGPPGEPRAPDPGRISALTTEFLRVMGLLPVVLGRREYVVGVSGAGLLRGLIIQLFVEDAAVEDRGGALHLNSLLPPERLRLLTDLPTPAANSDSVTEAHLACAGVFLPAARELASRTGAEWPSELETALRRRLRSELGIALP</sequence>
<evidence type="ECO:0000313" key="3">
    <source>
        <dbReference type="Proteomes" id="UP001499854"/>
    </source>
</evidence>
<protein>
    <recommendedName>
        <fullName evidence="1">Polymerase nucleotidyl transferase domain-containing protein</fullName>
    </recommendedName>
</protein>
<comment type="caution">
    <text evidence="2">The sequence shown here is derived from an EMBL/GenBank/DDBJ whole genome shotgun (WGS) entry which is preliminary data.</text>
</comment>